<protein>
    <submittedName>
        <fullName evidence="3">AAA family ATPase</fullName>
    </submittedName>
</protein>
<dbReference type="Pfam" id="PF04465">
    <property type="entry name" value="DUF499"/>
    <property type="match status" value="1"/>
</dbReference>
<dbReference type="InterPro" id="IPR007555">
    <property type="entry name" value="DUF499"/>
</dbReference>
<dbReference type="Proteomes" id="UP000288947">
    <property type="component" value="Chromosome"/>
</dbReference>
<proteinExistence type="predicted"/>
<evidence type="ECO:0000256" key="2">
    <source>
        <dbReference type="SAM" id="MobiDB-lite"/>
    </source>
</evidence>
<evidence type="ECO:0000256" key="1">
    <source>
        <dbReference type="SAM" id="Coils"/>
    </source>
</evidence>
<keyword evidence="1" id="KW-0175">Coiled coil</keyword>
<evidence type="ECO:0000313" key="3">
    <source>
        <dbReference type="EMBL" id="QAV33174.1"/>
    </source>
</evidence>
<dbReference type="EMBL" id="CP026721">
    <property type="protein sequence ID" value="QAV33174.1"/>
    <property type="molecule type" value="Genomic_DNA"/>
</dbReference>
<feature type="region of interest" description="Disordered" evidence="2">
    <location>
        <begin position="748"/>
        <end position="776"/>
    </location>
</feature>
<dbReference type="RefSeq" id="WP_090222150.1">
    <property type="nucleotide sequence ID" value="NZ_CP026721.1"/>
</dbReference>
<keyword evidence="4" id="KW-1185">Reference proteome</keyword>
<evidence type="ECO:0000313" key="4">
    <source>
        <dbReference type="Proteomes" id="UP000288947"/>
    </source>
</evidence>
<organism evidence="3 4">
    <name type="scientific">Fervidobacterium changbaicum</name>
    <dbReference type="NCBI Taxonomy" id="310769"/>
    <lineage>
        <taxon>Bacteria</taxon>
        <taxon>Thermotogati</taxon>
        <taxon>Thermotogota</taxon>
        <taxon>Thermotogae</taxon>
        <taxon>Thermotogales</taxon>
        <taxon>Fervidobacteriaceae</taxon>
        <taxon>Fervidobacterium</taxon>
    </lineage>
</organism>
<gene>
    <name evidence="3" type="ORF">CBS1_05155</name>
</gene>
<name>A0ABX5QRX4_9BACT</name>
<sequence>MYPFHTVTIPHKDIIEGRLTMDVFAADLSEVSQNKGHEEYRDPDIFFQKTYLTEGLKNLLSIVEKRLKGLGGDPVIQLQTPFGGGKTHALIAIYHKAKEWGAKRIVMVGTALTTYETLWGTLEQQLTGKIEEFTDKNWSKSKKEIKELLESHQPVVILMDEILEYATRAAGVTIGESTLAAQTIAFIQELTEAVASLEKACLVVTLPSSVIEHYDESAERLYQQLQRVSGRVEKIYTPVNENEIAKVVRRRLFLGVDESKAKEIVSWFVNYADREGILPEGVQPSEYRDRFLDSYPFMPEVLDVLYHRWGSFPNFQRTRGVLRILSLVIHSLKDSEKPYISLADFDLSNETIRQEFLKHIGTEFNSVLAQDITDSGAGAKKVDKSLGDAYQGLNMGTRTASTIFLYSFSGGQEKGINLRELKRCASVVGVPATLVSEAVEQLRQNLFYLQSTGDRFFFSNQPNINRIILTEMENIKDEEAERLELDILKQNIKGDKLKVFIWEEDPSNIPDSEELKLVVLKRDNKERIQNILRNKGATPRVNRNTIFFLYPMESERSRFTNTLLKKIAYERVERNKDLQLSEEQRREVREKLKEISDELNMVIRALYRLIGIPAEREEIKVEDLGIPTYGDLKPIDYRVYERLKALGEILEKIAPLVIKEKYLVDRDYVSTKQIYQSTLTTPGQIRFVSRDVLVDGIIEGVEKGIFGLGELSSDKLICSYFKEKPSVSFADNEVLIRQEICEEQRRKIDTGEKTEDGETGVGSVAEKTRDYTPPTLITPPAGVRKQLSLTFEVPQGKLSDIMPILRFIQSKFGRIRINLTATDGEISEDEYDMRIKEAFEQARIDFEER</sequence>
<feature type="coiled-coil region" evidence="1">
    <location>
        <begin position="578"/>
        <end position="605"/>
    </location>
</feature>
<reference evidence="3 4" key="1">
    <citation type="submission" date="2018-01" db="EMBL/GenBank/DDBJ databases">
        <title>The whole genome sequencing and assembly of Fervidobacterium changbaicum CBS-1 strain.</title>
        <authorList>
            <person name="Kim J.-Y."/>
            <person name="Park M.-K."/>
            <person name="Yi H."/>
            <person name="Bahn Y.-S."/>
            <person name="Kim J.F."/>
            <person name="Lee D.-W."/>
        </authorList>
    </citation>
    <scope>NUCLEOTIDE SEQUENCE [LARGE SCALE GENOMIC DNA]</scope>
    <source>
        <strain evidence="3 4">CBS-1</strain>
    </source>
</reference>
<accession>A0ABX5QRX4</accession>